<dbReference type="AlphaFoldDB" id="X1F7B6"/>
<protein>
    <submittedName>
        <fullName evidence="1">Uncharacterized protein</fullName>
    </submittedName>
</protein>
<comment type="caution">
    <text evidence="1">The sequence shown here is derived from an EMBL/GenBank/DDBJ whole genome shotgun (WGS) entry which is preliminary data.</text>
</comment>
<gene>
    <name evidence="1" type="ORF">S01H4_58730</name>
</gene>
<reference evidence="1" key="1">
    <citation type="journal article" date="2014" name="Front. Microbiol.">
        <title>High frequency of phylogenetically diverse reductive dehalogenase-homologous genes in deep subseafloor sedimentary metagenomes.</title>
        <authorList>
            <person name="Kawai M."/>
            <person name="Futagami T."/>
            <person name="Toyoda A."/>
            <person name="Takaki Y."/>
            <person name="Nishi S."/>
            <person name="Hori S."/>
            <person name="Arai W."/>
            <person name="Tsubouchi T."/>
            <person name="Morono Y."/>
            <person name="Uchiyama I."/>
            <person name="Ito T."/>
            <person name="Fujiyama A."/>
            <person name="Inagaki F."/>
            <person name="Takami H."/>
        </authorList>
    </citation>
    <scope>NUCLEOTIDE SEQUENCE</scope>
    <source>
        <strain evidence="1">Expedition CK06-06</strain>
    </source>
</reference>
<organism evidence="1">
    <name type="scientific">marine sediment metagenome</name>
    <dbReference type="NCBI Taxonomy" id="412755"/>
    <lineage>
        <taxon>unclassified sequences</taxon>
        <taxon>metagenomes</taxon>
        <taxon>ecological metagenomes</taxon>
    </lineage>
</organism>
<sequence length="123" mass="15085">MFNKKEYDRQWRLDNPGWTKQWRKDNSEKIKQYNKDHREERNRNVLKYFKTEKGKIAHRRQSRNHRELGFNPLNEYFEGSTGHHINKNDVIYILKELHQSISHCLKTGKNMKRINKLAIEYLS</sequence>
<proteinExistence type="predicted"/>
<dbReference type="EMBL" id="BART01034345">
    <property type="protein sequence ID" value="GAH16693.1"/>
    <property type="molecule type" value="Genomic_DNA"/>
</dbReference>
<name>X1F7B6_9ZZZZ</name>
<accession>X1F7B6</accession>
<evidence type="ECO:0000313" key="1">
    <source>
        <dbReference type="EMBL" id="GAH16693.1"/>
    </source>
</evidence>